<feature type="compositionally biased region" description="Basic and acidic residues" evidence="1">
    <location>
        <begin position="183"/>
        <end position="281"/>
    </location>
</feature>
<feature type="region of interest" description="Disordered" evidence="1">
    <location>
        <begin position="183"/>
        <end position="288"/>
    </location>
</feature>
<evidence type="ECO:0000313" key="3">
    <source>
        <dbReference type="Proteomes" id="UP000283090"/>
    </source>
</evidence>
<dbReference type="AlphaFoldDB" id="A0A436ZUS4"/>
<dbReference type="OrthoDB" id="5334333at2759"/>
<dbReference type="VEuPathDB" id="FungiDB:DFL_006928"/>
<protein>
    <submittedName>
        <fullName evidence="2">Uncharacterized protein</fullName>
    </submittedName>
</protein>
<sequence length="288" mass="33004">MNKEAASQSVPPLPVGRNHKRPRLSNPRPITGTHLSQLARPVTPPPLRKPWHIRLKKDDVVSLEERIRHLTQLLDDTDENTAKAKRRVDELRYGAGSLAKIHVTESLRTCVTQEEYAKARDEEIRREIHRDQHRKISGGIGRFSEPPRLLGIPESRTKKNGRVSMGIVGCDIEAIGRSTGERFAKMQTARDKTSRDQAGKDKVAKEQAAKDRYAERRQVAKGEMPRGYSEKRMGEPKTNKKSRAPEDVPDLKPRKTRDQLTLRVQIEKRNRQEHEEHESQTKKARVPK</sequence>
<dbReference type="Proteomes" id="UP000283090">
    <property type="component" value="Unassembled WGS sequence"/>
</dbReference>
<dbReference type="GeneID" id="93589239"/>
<feature type="compositionally biased region" description="Polar residues" evidence="1">
    <location>
        <begin position="1"/>
        <end position="10"/>
    </location>
</feature>
<accession>A0A436ZUS4</accession>
<dbReference type="RefSeq" id="XP_067488047.1">
    <property type="nucleotide sequence ID" value="XM_067636428.1"/>
</dbReference>
<feature type="region of interest" description="Disordered" evidence="1">
    <location>
        <begin position="137"/>
        <end position="157"/>
    </location>
</feature>
<organism evidence="2 3">
    <name type="scientific">Arthrobotrys flagrans</name>
    <name type="common">Nematode-trapping fungus</name>
    <name type="synonym">Trichothecium flagrans</name>
    <dbReference type="NCBI Taxonomy" id="97331"/>
    <lineage>
        <taxon>Eukaryota</taxon>
        <taxon>Fungi</taxon>
        <taxon>Dikarya</taxon>
        <taxon>Ascomycota</taxon>
        <taxon>Pezizomycotina</taxon>
        <taxon>Orbiliomycetes</taxon>
        <taxon>Orbiliales</taxon>
        <taxon>Orbiliaceae</taxon>
        <taxon>Arthrobotrys</taxon>
    </lineage>
</organism>
<evidence type="ECO:0000313" key="2">
    <source>
        <dbReference type="EMBL" id="RVD82503.1"/>
    </source>
</evidence>
<gene>
    <name evidence="2" type="ORF">DFL_006928</name>
</gene>
<name>A0A436ZUS4_ARTFL</name>
<keyword evidence="3" id="KW-1185">Reference proteome</keyword>
<reference evidence="2 3" key="1">
    <citation type="submission" date="2019-01" db="EMBL/GenBank/DDBJ databases">
        <title>Intercellular communication is required for trap formation in the nematode-trapping fungus Duddingtonia flagrans.</title>
        <authorList>
            <person name="Youssar L."/>
            <person name="Wernet V."/>
            <person name="Hensel N."/>
            <person name="Hildebrandt H.-G."/>
            <person name="Fischer R."/>
        </authorList>
    </citation>
    <scope>NUCLEOTIDE SEQUENCE [LARGE SCALE GENOMIC DNA]</scope>
    <source>
        <strain evidence="2 3">CBS H-5679</strain>
    </source>
</reference>
<proteinExistence type="predicted"/>
<feature type="region of interest" description="Disordered" evidence="1">
    <location>
        <begin position="1"/>
        <end position="48"/>
    </location>
</feature>
<dbReference type="EMBL" id="SAEB01000009">
    <property type="protein sequence ID" value="RVD82503.1"/>
    <property type="molecule type" value="Genomic_DNA"/>
</dbReference>
<evidence type="ECO:0000256" key="1">
    <source>
        <dbReference type="SAM" id="MobiDB-lite"/>
    </source>
</evidence>
<comment type="caution">
    <text evidence="2">The sequence shown here is derived from an EMBL/GenBank/DDBJ whole genome shotgun (WGS) entry which is preliminary data.</text>
</comment>